<protein>
    <submittedName>
        <fullName evidence="8">NAD(P)/FAD-dependent oxidoreductase</fullName>
    </submittedName>
</protein>
<evidence type="ECO:0000313" key="9">
    <source>
        <dbReference type="Proteomes" id="UP000267128"/>
    </source>
</evidence>
<evidence type="ECO:0000256" key="5">
    <source>
        <dbReference type="ARBA" id="ARBA00022857"/>
    </source>
</evidence>
<evidence type="ECO:0000256" key="4">
    <source>
        <dbReference type="ARBA" id="ARBA00022827"/>
    </source>
</evidence>
<dbReference type="GO" id="GO:0016709">
    <property type="term" value="F:oxidoreductase activity, acting on paired donors, with incorporation or reduction of molecular oxygen, NAD(P)H as one donor, and incorporation of one atom of oxygen"/>
    <property type="evidence" value="ECO:0007669"/>
    <property type="project" value="UniProtKB-ARBA"/>
</dbReference>
<name>A0A3N0CH23_9ACTN</name>
<dbReference type="Pfam" id="PF13450">
    <property type="entry name" value="NAD_binding_8"/>
    <property type="match status" value="1"/>
</dbReference>
<proteinExistence type="inferred from homology"/>
<accession>A0A3N0CH23</accession>
<evidence type="ECO:0000256" key="3">
    <source>
        <dbReference type="ARBA" id="ARBA00022630"/>
    </source>
</evidence>
<evidence type="ECO:0000313" key="8">
    <source>
        <dbReference type="EMBL" id="RNL62738.1"/>
    </source>
</evidence>
<keyword evidence="9" id="KW-1185">Reference proteome</keyword>
<dbReference type="Proteomes" id="UP000267128">
    <property type="component" value="Unassembled WGS sequence"/>
</dbReference>
<gene>
    <name evidence="8" type="ORF">EFK50_13385</name>
</gene>
<evidence type="ECO:0000256" key="2">
    <source>
        <dbReference type="ARBA" id="ARBA00010139"/>
    </source>
</evidence>
<keyword evidence="7" id="KW-0503">Monooxygenase</keyword>
<dbReference type="EMBL" id="RJSE01000007">
    <property type="protein sequence ID" value="RNL62738.1"/>
    <property type="molecule type" value="Genomic_DNA"/>
</dbReference>
<organism evidence="8 9">
    <name type="scientific">Nocardioides marmoriginsengisoli</name>
    <dbReference type="NCBI Taxonomy" id="661483"/>
    <lineage>
        <taxon>Bacteria</taxon>
        <taxon>Bacillati</taxon>
        <taxon>Actinomycetota</taxon>
        <taxon>Actinomycetes</taxon>
        <taxon>Propionibacteriales</taxon>
        <taxon>Nocardioidaceae</taxon>
        <taxon>Nocardioides</taxon>
    </lineage>
</organism>
<dbReference type="PANTHER" id="PTHR43098:SF4">
    <property type="entry name" value="BLR3857 PROTEIN"/>
    <property type="match status" value="1"/>
</dbReference>
<dbReference type="FunFam" id="3.50.50.60:FF:000341">
    <property type="entry name" value="Baeyer-Villiger monooxygenase"/>
    <property type="match status" value="1"/>
</dbReference>
<comment type="cofactor">
    <cofactor evidence="1">
        <name>FAD</name>
        <dbReference type="ChEBI" id="CHEBI:57692"/>
    </cofactor>
</comment>
<comment type="caution">
    <text evidence="8">The sequence shown here is derived from an EMBL/GenBank/DDBJ whole genome shotgun (WGS) entry which is preliminary data.</text>
</comment>
<evidence type="ECO:0000256" key="1">
    <source>
        <dbReference type="ARBA" id="ARBA00001974"/>
    </source>
</evidence>
<reference evidence="8 9" key="1">
    <citation type="submission" date="2018-11" db="EMBL/GenBank/DDBJ databases">
        <authorList>
            <person name="Li F."/>
        </authorList>
    </citation>
    <scope>NUCLEOTIDE SEQUENCE [LARGE SCALE GENOMIC DNA]</scope>
    <source>
        <strain evidence="8 9">Gsoil 097</strain>
    </source>
</reference>
<dbReference type="AlphaFoldDB" id="A0A3N0CH23"/>
<dbReference type="InterPro" id="IPR050775">
    <property type="entry name" value="FAD-binding_Monooxygenases"/>
</dbReference>
<dbReference type="RefSeq" id="WP_123228033.1">
    <property type="nucleotide sequence ID" value="NZ_RJSE01000007.1"/>
</dbReference>
<keyword evidence="4" id="KW-0274">FAD</keyword>
<evidence type="ECO:0000256" key="6">
    <source>
        <dbReference type="ARBA" id="ARBA00023002"/>
    </source>
</evidence>
<dbReference type="OrthoDB" id="5168853at2"/>
<dbReference type="PRINTS" id="PR00368">
    <property type="entry name" value="FADPNR"/>
</dbReference>
<comment type="similarity">
    <text evidence="2">Belongs to the FAD-binding monooxygenase family.</text>
</comment>
<sequence length="606" mass="67175">MNATDTRAKMAALDVDALRAKYADERDRRLNPLEQAQYASVEGELGWVDADPYVDEPLVREPLDETVEVLVVGAGFGGLLAAAHLKKRGIEDLRVIDKASDFGGTWYWNRYPGAQCDVESYIYLPLLEEVGQFPTEKYAHRPEIFAHAQAIGKHFGLYEQAIFQTEITSMTWEEESLRWIVRTDRDDLIRARYVFTASGPLNRPKLPGIPGINNFQGKIFHTSRWDYEYTRGNHTGGMTGLADKRVAIVGTGATAIQAVPYLARDAAHLYVVQRTPSNVSRRGNQPTDPEWVGTLTPGWQQRRMDNFSRLSAGVPVEEDLVRDGWTEMFRDLYTAFGWAPEEGEEVTPDVMMDVIERTDYLAGEKMREWIASQVEDPETAEALKPWYGVLCKRPAFNDGYLPAFNRDNVSLVDTHGAGISEITTDSIVVDGVSHPVDCIIFATGFEVATSANRTAGADIRGVNGEQLTDHFADGPRTFHGFYVHGFPNLFLLGSGNNAVKGNFTDMLGEQAEHLAGVIVEAQAARGARIEATAEAEDAWRGTIREKTAEIRQVAANCTPGYFNSEGDVERSWAANTYGGFGGVPEFTELLGAWRDRKDLDGLTVSS</sequence>
<dbReference type="PRINTS" id="PR00411">
    <property type="entry name" value="PNDRDTASEI"/>
</dbReference>
<dbReference type="PANTHER" id="PTHR43098">
    <property type="entry name" value="L-ORNITHINE N(5)-MONOOXYGENASE-RELATED"/>
    <property type="match status" value="1"/>
</dbReference>
<evidence type="ECO:0000256" key="7">
    <source>
        <dbReference type="ARBA" id="ARBA00023033"/>
    </source>
</evidence>
<keyword evidence="6" id="KW-0560">Oxidoreductase</keyword>
<keyword evidence="5" id="KW-0521">NADP</keyword>
<dbReference type="SUPFAM" id="SSF51905">
    <property type="entry name" value="FAD/NAD(P)-binding domain"/>
    <property type="match status" value="1"/>
</dbReference>
<keyword evidence="3" id="KW-0285">Flavoprotein</keyword>
<dbReference type="InterPro" id="IPR036188">
    <property type="entry name" value="FAD/NAD-bd_sf"/>
</dbReference>
<dbReference type="Gene3D" id="3.50.50.60">
    <property type="entry name" value="FAD/NAD(P)-binding domain"/>
    <property type="match status" value="2"/>
</dbReference>